<dbReference type="Pfam" id="PF00534">
    <property type="entry name" value="Glycos_transf_1"/>
    <property type="match status" value="1"/>
</dbReference>
<dbReference type="SUPFAM" id="SSF53756">
    <property type="entry name" value="UDP-Glycosyltransferase/glycogen phosphorylase"/>
    <property type="match status" value="1"/>
</dbReference>
<evidence type="ECO:0000256" key="1">
    <source>
        <dbReference type="SAM" id="Phobius"/>
    </source>
</evidence>
<feature type="domain" description="Glycosyl transferase family 1" evidence="2">
    <location>
        <begin position="195"/>
        <end position="339"/>
    </location>
</feature>
<proteinExistence type="predicted"/>
<keyword evidence="1" id="KW-0472">Membrane</keyword>
<dbReference type="Gene3D" id="3.40.50.2000">
    <property type="entry name" value="Glycogen Phosphorylase B"/>
    <property type="match status" value="1"/>
</dbReference>
<dbReference type="EMBL" id="SDLV01000011">
    <property type="protein sequence ID" value="THV62214.1"/>
    <property type="molecule type" value="Genomic_DNA"/>
</dbReference>
<reference evidence="4 5" key="1">
    <citation type="submission" date="2019-01" db="EMBL/GenBank/DDBJ databases">
        <authorList>
            <person name="B I."/>
            <person name="Ch S."/>
            <person name="Ch V.R."/>
        </authorList>
    </citation>
    <scope>NUCLEOTIDE SEQUENCE [LARGE SCALE GENOMIC DNA]</scope>
    <source>
        <strain evidence="4 5">JC507</strain>
    </source>
</reference>
<sequence length="407" mass="46921">MMKTKVAIIGTVGLPAKYGGFETLAAHLVEELSNTYDFTVYCSSKKYSGKERYKSWKGAHLKYIPLDANGIQSILYDTWSIIHSLFFSDVLLILGVAGAWLLPFVKLFTNKKVIISIDGIEWKRDKWSLPAKLYLWWAEKLAVKFSDIDISDNESIQDYTSLRYNTISRVIEYGADHTKINLMPTPENIEEYPFLQDEYAVKVCRIEPENHVHTILEVFSEFPERKLVMVGNWNNSQYGIELKRQYSDFENIYLLDPIYEQEIIDLIRGNASLYVHGHSAGGTNPSLVEAMFLGLPIISNGVSYNRTTTENQAYYFSNAEELKKIVAQLKKEDLQNCAISMKRIAERRYTWKKIARKYHNLIEEAFAAKNKTKVYPAIGNLEKKILEKYNLEHLKNIQLFNNSSETA</sequence>
<dbReference type="Proteomes" id="UP000306038">
    <property type="component" value="Unassembled WGS sequence"/>
</dbReference>
<feature type="domain" description="DUF1972" evidence="3">
    <location>
        <begin position="5"/>
        <end position="176"/>
    </location>
</feature>
<comment type="caution">
    <text evidence="4">The sequence shown here is derived from an EMBL/GenBank/DDBJ whole genome shotgun (WGS) entry which is preliminary data.</text>
</comment>
<evidence type="ECO:0000313" key="4">
    <source>
        <dbReference type="EMBL" id="THV62214.1"/>
    </source>
</evidence>
<evidence type="ECO:0000259" key="2">
    <source>
        <dbReference type="Pfam" id="PF00534"/>
    </source>
</evidence>
<name>A0ABY2RC76_9FLAO</name>
<evidence type="ECO:0000313" key="5">
    <source>
        <dbReference type="Proteomes" id="UP000306038"/>
    </source>
</evidence>
<protein>
    <submittedName>
        <fullName evidence="4">DUF1972 domain-containing protein</fullName>
    </submittedName>
</protein>
<keyword evidence="1" id="KW-1133">Transmembrane helix</keyword>
<dbReference type="PANTHER" id="PTHR12526">
    <property type="entry name" value="GLYCOSYLTRANSFERASE"/>
    <property type="match status" value="1"/>
</dbReference>
<dbReference type="InterPro" id="IPR001296">
    <property type="entry name" value="Glyco_trans_1"/>
</dbReference>
<dbReference type="InterPro" id="IPR015393">
    <property type="entry name" value="DUF1972"/>
</dbReference>
<organism evidence="4 5">
    <name type="scientific">Chryseobacterium candidae</name>
    <dbReference type="NCBI Taxonomy" id="1978493"/>
    <lineage>
        <taxon>Bacteria</taxon>
        <taxon>Pseudomonadati</taxon>
        <taxon>Bacteroidota</taxon>
        <taxon>Flavobacteriia</taxon>
        <taxon>Flavobacteriales</taxon>
        <taxon>Weeksellaceae</taxon>
        <taxon>Chryseobacterium group</taxon>
        <taxon>Chryseobacterium</taxon>
    </lineage>
</organism>
<gene>
    <name evidence="4" type="ORF">EK417_06270</name>
</gene>
<dbReference type="Pfam" id="PF09314">
    <property type="entry name" value="DUF1972"/>
    <property type="match status" value="1"/>
</dbReference>
<feature type="transmembrane region" description="Helical" evidence="1">
    <location>
        <begin position="81"/>
        <end position="102"/>
    </location>
</feature>
<keyword evidence="5" id="KW-1185">Reference proteome</keyword>
<keyword evidence="1" id="KW-0812">Transmembrane</keyword>
<accession>A0ABY2RC76</accession>
<evidence type="ECO:0000259" key="3">
    <source>
        <dbReference type="Pfam" id="PF09314"/>
    </source>
</evidence>